<keyword evidence="3" id="KW-1185">Reference proteome</keyword>
<name>A0A1X7R9L6_9SACH</name>
<dbReference type="AlphaFoldDB" id="A0A1X7R9L6"/>
<dbReference type="STRING" id="1789683.A0A1X7R9L6"/>
<reference evidence="2 3" key="1">
    <citation type="submission" date="2017-04" db="EMBL/GenBank/DDBJ databases">
        <authorList>
            <person name="Afonso C.L."/>
            <person name="Miller P.J."/>
            <person name="Scott M.A."/>
            <person name="Spackman E."/>
            <person name="Goraichik I."/>
            <person name="Dimitrov K.M."/>
            <person name="Suarez D.L."/>
            <person name="Swayne D.E."/>
        </authorList>
    </citation>
    <scope>NUCLEOTIDE SEQUENCE [LARGE SCALE GENOMIC DNA]</scope>
</reference>
<dbReference type="InterPro" id="IPR035979">
    <property type="entry name" value="RBD_domain_sf"/>
</dbReference>
<organism evidence="2 3">
    <name type="scientific">Maudiozyma saulgeensis</name>
    <dbReference type="NCBI Taxonomy" id="1789683"/>
    <lineage>
        <taxon>Eukaryota</taxon>
        <taxon>Fungi</taxon>
        <taxon>Dikarya</taxon>
        <taxon>Ascomycota</taxon>
        <taxon>Saccharomycotina</taxon>
        <taxon>Saccharomycetes</taxon>
        <taxon>Saccharomycetales</taxon>
        <taxon>Saccharomycetaceae</taxon>
        <taxon>Maudiozyma</taxon>
    </lineage>
</organism>
<dbReference type="Proteomes" id="UP000196158">
    <property type="component" value="Unassembled WGS sequence"/>
</dbReference>
<dbReference type="GO" id="GO:0003676">
    <property type="term" value="F:nucleic acid binding"/>
    <property type="evidence" value="ECO:0007669"/>
    <property type="project" value="InterPro"/>
</dbReference>
<evidence type="ECO:0000313" key="2">
    <source>
        <dbReference type="EMBL" id="SMN22357.1"/>
    </source>
</evidence>
<dbReference type="InterPro" id="IPR003954">
    <property type="entry name" value="RRM_euk-type"/>
</dbReference>
<sequence length="261" mass="30852">MKSSKKVIADIVSRISESGKIVGNKTNSKRVRPAIISSNNSLGLYYKCYNPSLIKQDFVDLLPFDQRSSIDFDFIRKRDPKYFQFNDTYYLLFKNNLDMNKYHNETMMGKINKMRVKLMPLADRSSKTNGQDKMMNIFNRYSMNLFNAYDSVDKYFDGLQDRPTQMAIDNVEKLIEIESKSVLVWNLPIKVSSHHIQDIFWFYDIKHCFRLYWNNNSIGSKSSTLHFFAFNNPNEAEKFKNNFHGTYFNDDPNHKMLVERL</sequence>
<gene>
    <name evidence="2" type="ORF">KASA_0H01540G</name>
</gene>
<feature type="domain" description="RNA recognition motif" evidence="1">
    <location>
        <begin position="181"/>
        <end position="256"/>
    </location>
</feature>
<dbReference type="EMBL" id="FXLY01000011">
    <property type="protein sequence ID" value="SMN22357.1"/>
    <property type="molecule type" value="Genomic_DNA"/>
</dbReference>
<evidence type="ECO:0000259" key="1">
    <source>
        <dbReference type="SMART" id="SM00361"/>
    </source>
</evidence>
<evidence type="ECO:0000313" key="3">
    <source>
        <dbReference type="Proteomes" id="UP000196158"/>
    </source>
</evidence>
<accession>A0A1X7R9L6</accession>
<dbReference type="SUPFAM" id="SSF54928">
    <property type="entry name" value="RNA-binding domain, RBD"/>
    <property type="match status" value="1"/>
</dbReference>
<dbReference type="OrthoDB" id="4062764at2759"/>
<dbReference type="SMART" id="SM00361">
    <property type="entry name" value="RRM_1"/>
    <property type="match status" value="1"/>
</dbReference>
<protein>
    <submittedName>
        <fullName evidence="2">Similar to Saccharomyces cerevisiae YGR222W PET54 Mitochondrial inner membrane protein</fullName>
    </submittedName>
</protein>
<proteinExistence type="predicted"/>